<feature type="non-terminal residue" evidence="1">
    <location>
        <position position="1"/>
    </location>
</feature>
<name>A0ABP0HJP6_9DINO</name>
<dbReference type="Proteomes" id="UP001642484">
    <property type="component" value="Unassembled WGS sequence"/>
</dbReference>
<accession>A0ABP0HJP6</accession>
<proteinExistence type="predicted"/>
<organism evidence="1 2">
    <name type="scientific">Durusdinium trenchii</name>
    <dbReference type="NCBI Taxonomy" id="1381693"/>
    <lineage>
        <taxon>Eukaryota</taxon>
        <taxon>Sar</taxon>
        <taxon>Alveolata</taxon>
        <taxon>Dinophyceae</taxon>
        <taxon>Suessiales</taxon>
        <taxon>Symbiodiniaceae</taxon>
        <taxon>Durusdinium</taxon>
    </lineage>
</organism>
<sequence length="216" mass="24849">ETRNKLFLTYIENNRNTQAVEAKFKAMLVESTKTSLRYGFRNEIWLRKHHWDRKAESIMKRKKELGLTIPDPECPGEPDEVLFWVMVEFNLDDIKELRRVHVDSPLEKAETLLGKVLKDINTCRELAFKLRPLSLSNDLMNQLEACAASLSRQAELLQGKIKSKCNKNRHYKDIISEVTELTEIAKERGDLAKALIRASAKSAKPAVKRSDKADKV</sequence>
<comment type="caution">
    <text evidence="1">The sequence shown here is derived from an EMBL/GenBank/DDBJ whole genome shotgun (WGS) entry which is preliminary data.</text>
</comment>
<dbReference type="EMBL" id="CAXAMN010000683">
    <property type="protein sequence ID" value="CAK8990157.1"/>
    <property type="molecule type" value="Genomic_DNA"/>
</dbReference>
<evidence type="ECO:0000313" key="1">
    <source>
        <dbReference type="EMBL" id="CAK8990157.1"/>
    </source>
</evidence>
<reference evidence="1 2" key="1">
    <citation type="submission" date="2024-02" db="EMBL/GenBank/DDBJ databases">
        <authorList>
            <person name="Chen Y."/>
            <person name="Shah S."/>
            <person name="Dougan E. K."/>
            <person name="Thang M."/>
            <person name="Chan C."/>
        </authorList>
    </citation>
    <scope>NUCLEOTIDE SEQUENCE [LARGE SCALE GENOMIC DNA]</scope>
</reference>
<keyword evidence="2" id="KW-1185">Reference proteome</keyword>
<gene>
    <name evidence="1" type="ORF">CCMP2556_LOCUS1947</name>
</gene>
<protein>
    <submittedName>
        <fullName evidence="1">Uncharacterized protein</fullName>
    </submittedName>
</protein>
<evidence type="ECO:0000313" key="2">
    <source>
        <dbReference type="Proteomes" id="UP001642484"/>
    </source>
</evidence>